<gene>
    <name evidence="2" type="ORF">PACLA_8A006980</name>
</gene>
<evidence type="ECO:0000313" key="2">
    <source>
        <dbReference type="EMBL" id="CAB4032275.1"/>
    </source>
</evidence>
<dbReference type="SUPFAM" id="SSF56672">
    <property type="entry name" value="DNA/RNA polymerases"/>
    <property type="match status" value="1"/>
</dbReference>
<dbReference type="Pfam" id="PF07727">
    <property type="entry name" value="RVT_2"/>
    <property type="match status" value="1"/>
</dbReference>
<dbReference type="EMBL" id="CACRXK020018278">
    <property type="protein sequence ID" value="CAB4032275.1"/>
    <property type="molecule type" value="Genomic_DNA"/>
</dbReference>
<proteinExistence type="predicted"/>
<dbReference type="OrthoDB" id="413361at2759"/>
<comment type="caution">
    <text evidence="2">The sequence shown here is derived from an EMBL/GenBank/DDBJ whole genome shotgun (WGS) entry which is preliminary data.</text>
</comment>
<dbReference type="AlphaFoldDB" id="A0A7D9JM40"/>
<dbReference type="PANTHER" id="PTHR11439">
    <property type="entry name" value="GAG-POL-RELATED RETROTRANSPOSON"/>
    <property type="match status" value="1"/>
</dbReference>
<reference evidence="2" key="1">
    <citation type="submission" date="2020-04" db="EMBL/GenBank/DDBJ databases">
        <authorList>
            <person name="Alioto T."/>
            <person name="Alioto T."/>
            <person name="Gomez Garrido J."/>
        </authorList>
    </citation>
    <scope>NUCLEOTIDE SEQUENCE</scope>
    <source>
        <strain evidence="2">A484AB</strain>
    </source>
</reference>
<dbReference type="InterPro" id="IPR043502">
    <property type="entry name" value="DNA/RNA_pol_sf"/>
</dbReference>
<dbReference type="PANTHER" id="PTHR11439:SF483">
    <property type="entry name" value="PEPTIDE SYNTHASE GLIP-LIKE, PUTATIVE (AFU_ORTHOLOGUE AFUA_3G12920)-RELATED"/>
    <property type="match status" value="1"/>
</dbReference>
<keyword evidence="3" id="KW-1185">Reference proteome</keyword>
<evidence type="ECO:0000259" key="1">
    <source>
        <dbReference type="Pfam" id="PF07727"/>
    </source>
</evidence>
<protein>
    <submittedName>
        <fullName evidence="2">Retrovirus-related Pol poly from transposon TNT 1-94</fullName>
    </submittedName>
</protein>
<evidence type="ECO:0000313" key="3">
    <source>
        <dbReference type="Proteomes" id="UP001152795"/>
    </source>
</evidence>
<dbReference type="InterPro" id="IPR013103">
    <property type="entry name" value="RVT_2"/>
</dbReference>
<accession>A0A7D9JM40</accession>
<feature type="domain" description="Reverse transcriptase Ty1/copia-type" evidence="1">
    <location>
        <begin position="17"/>
        <end position="245"/>
    </location>
</feature>
<sequence length="484" mass="54842">MTHLNLPQSLKIEIQWGGRWVYAIKTDPNGEEKYKARFVAKGYSQIPGVDYHETFSPTARMTSIRILMQLAVQYNLTIHQMDVKTAYLNAPIDCELYVEQPEGFTMTGKDGEYLVYKLRRSLYGLKQSGRNWNSVLHSHLVSEGFIQSQSDSCVYTKVSGKSMTIVIIWVDDIIIASNCTVTLTNVKGNLGKRFQMKDMGKLSWFLGVEFICEEGVIKMNQTKYIKRLLSKFSMENCKPKSTPCEMNSHKVSEENSVPTDNRLYREIIGSLVYIMTATRPDLCYSVTKLSQYLSAPTMSHINTAKHVLRYVKGTANRSLIFRKADEPLHLVGSCDADWGASEDRRSITGYGFHLCSKGPLISWKNRKQPTVALSICEAEYMSLASAVQEGKFLSQLLEDMVKIKFTPVTLHCDNQGALALAINPVQHQRSKHIDIRYHFVRSEVQRGLLHLLYVTSKDNLADIFTKPISGPRIIKTFVPIILGV</sequence>
<name>A0A7D9JM40_PARCT</name>
<organism evidence="2 3">
    <name type="scientific">Paramuricea clavata</name>
    <name type="common">Red gorgonian</name>
    <name type="synonym">Violescent sea-whip</name>
    <dbReference type="NCBI Taxonomy" id="317549"/>
    <lineage>
        <taxon>Eukaryota</taxon>
        <taxon>Metazoa</taxon>
        <taxon>Cnidaria</taxon>
        <taxon>Anthozoa</taxon>
        <taxon>Octocorallia</taxon>
        <taxon>Malacalcyonacea</taxon>
        <taxon>Plexauridae</taxon>
        <taxon>Paramuricea</taxon>
    </lineage>
</organism>
<dbReference type="Proteomes" id="UP001152795">
    <property type="component" value="Unassembled WGS sequence"/>
</dbReference>
<dbReference type="CDD" id="cd09272">
    <property type="entry name" value="RNase_HI_RT_Ty1"/>
    <property type="match status" value="1"/>
</dbReference>